<organism evidence="1 2">
    <name type="scientific">Candidatus Mancarchaeum acidiphilum</name>
    <dbReference type="NCBI Taxonomy" id="1920749"/>
    <lineage>
        <taxon>Archaea</taxon>
        <taxon>Candidatus Micrarchaeota</taxon>
        <taxon>Candidatus Mancarchaeum</taxon>
    </lineage>
</organism>
<dbReference type="NCBIfam" id="NF034126">
    <property type="entry name" value="PRK09521.1"/>
    <property type="match status" value="1"/>
</dbReference>
<proteinExistence type="predicted"/>
<dbReference type="SUPFAM" id="SSF110324">
    <property type="entry name" value="Ribosomal L27 protein-like"/>
    <property type="match status" value="1"/>
</dbReference>
<accession>A0A218NNL9</accession>
<reference evidence="1 2" key="1">
    <citation type="journal article" date="2017" name="Nat. Commun.">
        <title>'ARMAN' archaea depend on association with euryarchaeal host in culture and in situ.</title>
        <authorList>
            <person name="Golyshina O."/>
            <person name="Toshchakov S."/>
            <person name="Makarova K."/>
            <person name="Gavrilov S."/>
            <person name="Korzhenkov A."/>
            <person name="La Cono V."/>
            <person name="Arcadi E."/>
            <person name="Nechitaylo T."/>
            <person name="Ferrer M."/>
            <person name="Kublanov I."/>
            <person name="Wolf Y."/>
            <person name="Yakimov M."/>
            <person name="Golyshin P."/>
            <person name="Slesarev A."/>
            <person name="Kozyavkin S."/>
        </authorList>
    </citation>
    <scope>NUCLEOTIDE SEQUENCE [LARGE SCALE GENOMIC DNA]</scope>
    <source>
        <strain evidence="1 2">Mia14</strain>
    </source>
</reference>
<dbReference type="Gene3D" id="2.40.50.140">
    <property type="entry name" value="Nucleic acid-binding proteins"/>
    <property type="match status" value="1"/>
</dbReference>
<keyword evidence="2" id="KW-1185">Reference proteome</keyword>
<evidence type="ECO:0000313" key="1">
    <source>
        <dbReference type="EMBL" id="ASI14053.1"/>
    </source>
</evidence>
<protein>
    <submittedName>
        <fullName evidence="1">Exosome complex RNA-binding protein Csl4</fullName>
    </submittedName>
</protein>
<evidence type="ECO:0000313" key="2">
    <source>
        <dbReference type="Proteomes" id="UP000197679"/>
    </source>
</evidence>
<dbReference type="InterPro" id="IPR012340">
    <property type="entry name" value="NA-bd_OB-fold"/>
</dbReference>
<dbReference type="OrthoDB" id="6768at2157"/>
<dbReference type="Proteomes" id="UP000197679">
    <property type="component" value="Chromosome"/>
</dbReference>
<dbReference type="EMBL" id="CP019964">
    <property type="protein sequence ID" value="ASI14053.1"/>
    <property type="molecule type" value="Genomic_DNA"/>
</dbReference>
<gene>
    <name evidence="1" type="ORF">Mia14_0755</name>
</gene>
<sequence length="205" mass="22974">MRVFVKDTEIVMPGDKLATEEEFLPERGIFNENGYLFSLLVGDLFLGRGKIGVKPLLRDIRTFKEENVVICMITDLLPSIAFTSVSSIRLNGKDYVALKEGKIINPSERGHYGSSKKLNFSDYNVGDVLLAKIKYNDDDSYMLDIESSPELGVLFSVCEDCGEPMIYDSKLHMLACSKCKHVNNKDVSTVYGSIEEALKVIEKNL</sequence>
<dbReference type="Gene3D" id="2.40.50.100">
    <property type="match status" value="1"/>
</dbReference>
<name>A0A218NNL9_9ARCH</name>
<dbReference type="AlphaFoldDB" id="A0A218NNL9"/>
<dbReference type="KEGG" id="marh:Mia14_0755"/>